<dbReference type="Pfam" id="PF10119">
    <property type="entry name" value="MethyTransf_Reg"/>
    <property type="match status" value="1"/>
</dbReference>
<dbReference type="HOGENOM" id="CLU_086620_0_0_7"/>
<dbReference type="EMBL" id="CP002605">
    <property type="protein sequence ID" value="AEE70208.1"/>
    <property type="molecule type" value="Genomic_DNA"/>
</dbReference>
<protein>
    <recommendedName>
        <fullName evidence="1">Methyltransferase regulatory domain-containing protein</fullName>
    </recommendedName>
</protein>
<sequence>MDLPVLEDFKNIQLQSQFNDILSSNAKYLAHEYLNQSYESFDFAKLAAELSQAKLQFASPAHFARLLKPSYFLDKATLNKLNETSPIMQAEKELLKLSFIYVGKEISYKWKAMGKTFTMHQHVYEPIFEALKDHSIVSVQEIQDILSAHHKRKAAFNELVDVIVNLKTQGSLQVAQEKSAIEQAKHSSDRFNQAIIEENQYAYYLNRLVSPISAKGIYLNNLEMDFLYAHMHHIKDPIKWISQKPYIKQTEQELQNALQDFEKDLPRLKKLGTIPKETKK</sequence>
<reference evidence="2 3" key="1">
    <citation type="submission" date="2011-03" db="EMBL/GenBank/DDBJ databases">
        <authorList>
            <person name="Muzny D."/>
            <person name="Qin X."/>
            <person name="Deng J."/>
            <person name="Jiang H."/>
            <person name="Liu Y."/>
            <person name="Qu J."/>
            <person name="Song X.-Z."/>
            <person name="Zhang L."/>
            <person name="Thornton R."/>
            <person name="Coyle M."/>
            <person name="Francisco L."/>
            <person name="Jackson L."/>
            <person name="Javaid M."/>
            <person name="Korchina V."/>
            <person name="Kovar C."/>
            <person name="Mata R."/>
            <person name="Mathew T."/>
            <person name="Ngo R."/>
            <person name="Nguyen L."/>
            <person name="Nguyen N."/>
            <person name="Okwuonu G."/>
            <person name="Ongeri F."/>
            <person name="Pham C."/>
            <person name="Simmons D."/>
            <person name="Wilczek-Boney K."/>
            <person name="Hale W."/>
            <person name="Jakkamsetti A."/>
            <person name="Pham P."/>
            <person name="Ruth R."/>
            <person name="San Lucas F."/>
            <person name="Warren J."/>
            <person name="Zhang J."/>
            <person name="Zhao Z."/>
            <person name="Zhou C."/>
            <person name="Zhu D."/>
            <person name="Lee S."/>
            <person name="Bess C."/>
            <person name="Blankenburg K."/>
            <person name="Forbes L."/>
            <person name="Fu Q."/>
            <person name="Gubbala S."/>
            <person name="Hirani K."/>
            <person name="Jayaseelan J.C."/>
            <person name="Lara F."/>
            <person name="Munidasa M."/>
            <person name="Palculict T."/>
            <person name="Patil S."/>
            <person name="Pu L.-L."/>
            <person name="Saada N."/>
            <person name="Tang L."/>
            <person name="Weissenberger G."/>
            <person name="Zhu Y."/>
            <person name="Hemphill L."/>
            <person name="Shang Y."/>
            <person name="Youmans B."/>
            <person name="Ayvaz T."/>
            <person name="Ross M."/>
            <person name="Santibanez J."/>
            <person name="Aqrawi P."/>
            <person name="Gross S."/>
            <person name="Joshi V."/>
            <person name="Fowler G."/>
            <person name="Nazareth L."/>
            <person name="Reid J."/>
            <person name="Worley K."/>
            <person name="Petrosino J."/>
            <person name="Highlander S."/>
            <person name="Gibbs R."/>
            <person name="Gibbs R."/>
        </authorList>
    </citation>
    <scope>NUCLEOTIDE SEQUENCE [LARGE SCALE GENOMIC DNA]</scope>
    <source>
        <strain evidence="2 3">83</strain>
    </source>
</reference>
<dbReference type="RefSeq" id="WP_001870772.1">
    <property type="nucleotide sequence ID" value="NC_017375.1"/>
</dbReference>
<organism evidence="2 3">
    <name type="scientific">Helicobacter pylori 83</name>
    <dbReference type="NCBI Taxonomy" id="585538"/>
    <lineage>
        <taxon>Bacteria</taxon>
        <taxon>Pseudomonadati</taxon>
        <taxon>Campylobacterota</taxon>
        <taxon>Epsilonproteobacteria</taxon>
        <taxon>Campylobacterales</taxon>
        <taxon>Helicobacteraceae</taxon>
        <taxon>Helicobacter</taxon>
    </lineage>
</organism>
<accession>F4D5D3</accession>
<evidence type="ECO:0000259" key="1">
    <source>
        <dbReference type="Pfam" id="PF10119"/>
    </source>
</evidence>
<proteinExistence type="predicted"/>
<dbReference type="PATRIC" id="fig|585538.3.peg.618"/>
<dbReference type="InterPro" id="IPR018773">
    <property type="entry name" value="MeTrfase_reg_dom_prd"/>
</dbReference>
<evidence type="ECO:0000313" key="2">
    <source>
        <dbReference type="EMBL" id="AEE70208.1"/>
    </source>
</evidence>
<feature type="domain" description="Methyltransferase regulatory" evidence="1">
    <location>
        <begin position="26"/>
        <end position="72"/>
    </location>
</feature>
<dbReference type="AlphaFoldDB" id="F4D5D3"/>
<name>F4D5D3_HELPX</name>
<gene>
    <name evidence="2" type="ORF">HMPREF0462_0603</name>
</gene>
<dbReference type="Proteomes" id="UP000008459">
    <property type="component" value="Chromosome"/>
</dbReference>
<evidence type="ECO:0000313" key="3">
    <source>
        <dbReference type="Proteomes" id="UP000008459"/>
    </source>
</evidence>
<dbReference type="KEGG" id="hpx:HMPREF0462_0603"/>